<dbReference type="KEGG" id="pus:CKA81_04685"/>
<dbReference type="Gene3D" id="3.40.1620.10">
    <property type="entry name" value="YefM-like domain"/>
    <property type="match status" value="1"/>
</dbReference>
<dbReference type="InterPro" id="IPR051405">
    <property type="entry name" value="phD/YefM_antitoxin"/>
</dbReference>
<dbReference type="InterPro" id="IPR006442">
    <property type="entry name" value="Antitoxin_Phd/YefM"/>
</dbReference>
<accession>A0A410GA70</accession>
<dbReference type="PANTHER" id="PTHR33713">
    <property type="entry name" value="ANTITOXIN YAFN-RELATED"/>
    <property type="match status" value="1"/>
</dbReference>
<comment type="function">
    <text evidence="2">Antitoxin component of a type II toxin-antitoxin (TA) system.</text>
</comment>
<reference evidence="3 4" key="1">
    <citation type="submission" date="2017-08" db="EMBL/GenBank/DDBJ databases">
        <authorList>
            <person name="Park S.-J."/>
            <person name="Kim H."/>
        </authorList>
    </citation>
    <scope>NUCLEOTIDE SEQUENCE [LARGE SCALE GENOMIC DNA]</scope>
    <source>
        <strain evidence="4">ye3</strain>
    </source>
</reference>
<dbReference type="RefSeq" id="WP_128354252.1">
    <property type="nucleotide sequence ID" value="NZ_CP022987.1"/>
</dbReference>
<gene>
    <name evidence="3" type="ORF">CKA81_04685</name>
</gene>
<protein>
    <recommendedName>
        <fullName evidence="2">Antitoxin</fullName>
    </recommendedName>
</protein>
<dbReference type="Gene3D" id="1.10.1220.170">
    <property type="match status" value="1"/>
</dbReference>
<dbReference type="EMBL" id="CP022987">
    <property type="protein sequence ID" value="QAA93208.1"/>
    <property type="molecule type" value="Genomic_DNA"/>
</dbReference>
<evidence type="ECO:0000256" key="1">
    <source>
        <dbReference type="ARBA" id="ARBA00009981"/>
    </source>
</evidence>
<keyword evidence="4" id="KW-1185">Reference proteome</keyword>
<dbReference type="InterPro" id="IPR036165">
    <property type="entry name" value="YefM-like_sf"/>
</dbReference>
<comment type="similarity">
    <text evidence="1 2">Belongs to the phD/YefM antitoxin family.</text>
</comment>
<dbReference type="SUPFAM" id="SSF143120">
    <property type="entry name" value="YefM-like"/>
    <property type="match status" value="1"/>
</dbReference>
<evidence type="ECO:0000256" key="2">
    <source>
        <dbReference type="RuleBase" id="RU362080"/>
    </source>
</evidence>
<organism evidence="3 4">
    <name type="scientific">Pollutimonas thiosulfatoxidans</name>
    <dbReference type="NCBI Taxonomy" id="2028345"/>
    <lineage>
        <taxon>Bacteria</taxon>
        <taxon>Pseudomonadati</taxon>
        <taxon>Pseudomonadota</taxon>
        <taxon>Betaproteobacteria</taxon>
        <taxon>Burkholderiales</taxon>
        <taxon>Alcaligenaceae</taxon>
        <taxon>Pollutimonas</taxon>
    </lineage>
</organism>
<proteinExistence type="inferred from homology"/>
<evidence type="ECO:0000313" key="3">
    <source>
        <dbReference type="EMBL" id="QAA93208.1"/>
    </source>
</evidence>
<evidence type="ECO:0000313" key="4">
    <source>
        <dbReference type="Proteomes" id="UP000283474"/>
    </source>
</evidence>
<dbReference type="NCBIfam" id="TIGR01552">
    <property type="entry name" value="phd_fam"/>
    <property type="match status" value="1"/>
</dbReference>
<sequence length="81" mass="9023">MSTSMTASEARANLYRLIDQAAESHQPIRIAGKRASAVLISEADWDAIQETLYLTSVPGMRESIKEGMKEPLEKSAKELDW</sequence>
<name>A0A410GA70_9BURK</name>
<dbReference type="Pfam" id="PF02604">
    <property type="entry name" value="PhdYeFM_antitox"/>
    <property type="match status" value="1"/>
</dbReference>
<dbReference type="Proteomes" id="UP000283474">
    <property type="component" value="Chromosome"/>
</dbReference>
<dbReference type="AlphaFoldDB" id="A0A410GA70"/>
<dbReference type="OrthoDB" id="9802003at2"/>
<dbReference type="PANTHER" id="PTHR33713:SF6">
    <property type="entry name" value="ANTITOXIN YEFM"/>
    <property type="match status" value="1"/>
</dbReference>